<dbReference type="Proteomes" id="UP001149079">
    <property type="component" value="Unassembled WGS sequence"/>
</dbReference>
<comment type="caution">
    <text evidence="2">The sequence shown here is derived from an EMBL/GenBank/DDBJ whole genome shotgun (WGS) entry which is preliminary data.</text>
</comment>
<feature type="transmembrane region" description="Helical" evidence="1">
    <location>
        <begin position="195"/>
        <end position="217"/>
    </location>
</feature>
<dbReference type="GeneID" id="81403540"/>
<name>A0A9W9L4V5_9EURO</name>
<keyword evidence="3" id="KW-1185">Reference proteome</keyword>
<feature type="transmembrane region" description="Helical" evidence="1">
    <location>
        <begin position="229"/>
        <end position="249"/>
    </location>
</feature>
<evidence type="ECO:0000313" key="3">
    <source>
        <dbReference type="Proteomes" id="UP001149079"/>
    </source>
</evidence>
<feature type="transmembrane region" description="Helical" evidence="1">
    <location>
        <begin position="160"/>
        <end position="183"/>
    </location>
</feature>
<keyword evidence="1" id="KW-0472">Membrane</keyword>
<evidence type="ECO:0000313" key="2">
    <source>
        <dbReference type="EMBL" id="KAJ5138778.1"/>
    </source>
</evidence>
<dbReference type="OrthoDB" id="2126185at2759"/>
<feature type="transmembrane region" description="Helical" evidence="1">
    <location>
        <begin position="12"/>
        <end position="35"/>
    </location>
</feature>
<evidence type="ECO:0000256" key="1">
    <source>
        <dbReference type="SAM" id="Phobius"/>
    </source>
</evidence>
<feature type="transmembrane region" description="Helical" evidence="1">
    <location>
        <begin position="269"/>
        <end position="289"/>
    </location>
</feature>
<proteinExistence type="predicted"/>
<dbReference type="AlphaFoldDB" id="A0A9W9L4V5"/>
<accession>A0A9W9L4V5</accession>
<sequence length="347" mass="39264">MAEVNPPIHYKSLAVLASYLSTAAILTAICCNTIYTRYQARQKNNDWATPHRRNQFFLFTCLATLSIATTWYYMFMVFVHSYTTWATSPEGIAYSTIDMNFLVRAGLWLKKSYLFQEAWETVSETPTRFWWSGQIFGWTIGWSVFLAITGRRYRIPRVWVYMLLAQFVAVSFAANLFFVTILVSPRPDRKDVFFAWAPPLLVEVLPVVLSLLDTLAVPVYARRKEFMPLLLLPHVLVFVPCLLGPGAGAGSKDTAVAQGERTTRRYVVFLQWVWAAFVALQAYFTALMLKDVGMDVEYGEVGRRLLDAVYAHPACSSVSWDVICCTLSASLWAVVHGFDTSSMIGGQ</sequence>
<keyword evidence="1" id="KW-0812">Transmembrane</keyword>
<dbReference type="RefSeq" id="XP_056523427.1">
    <property type="nucleotide sequence ID" value="XM_056664370.1"/>
</dbReference>
<reference evidence="2" key="1">
    <citation type="submission" date="2022-11" db="EMBL/GenBank/DDBJ databases">
        <authorList>
            <person name="Petersen C."/>
        </authorList>
    </citation>
    <scope>NUCLEOTIDE SEQUENCE</scope>
    <source>
        <strain evidence="2">IBT 22155</strain>
    </source>
</reference>
<dbReference type="EMBL" id="JAPQKL010000003">
    <property type="protein sequence ID" value="KAJ5138778.1"/>
    <property type="molecule type" value="Genomic_DNA"/>
</dbReference>
<protein>
    <submittedName>
        <fullName evidence="2">Uncharacterized protein</fullName>
    </submittedName>
</protein>
<feature type="transmembrane region" description="Helical" evidence="1">
    <location>
        <begin position="129"/>
        <end position="148"/>
    </location>
</feature>
<gene>
    <name evidence="2" type="ORF">N7515_003626</name>
</gene>
<feature type="transmembrane region" description="Helical" evidence="1">
    <location>
        <begin position="56"/>
        <end position="75"/>
    </location>
</feature>
<keyword evidence="1" id="KW-1133">Transmembrane helix</keyword>
<organism evidence="2 3">
    <name type="scientific">Penicillium bovifimosum</name>
    <dbReference type="NCBI Taxonomy" id="126998"/>
    <lineage>
        <taxon>Eukaryota</taxon>
        <taxon>Fungi</taxon>
        <taxon>Dikarya</taxon>
        <taxon>Ascomycota</taxon>
        <taxon>Pezizomycotina</taxon>
        <taxon>Eurotiomycetes</taxon>
        <taxon>Eurotiomycetidae</taxon>
        <taxon>Eurotiales</taxon>
        <taxon>Aspergillaceae</taxon>
        <taxon>Penicillium</taxon>
    </lineage>
</organism>
<reference evidence="2" key="2">
    <citation type="journal article" date="2023" name="IMA Fungus">
        <title>Comparative genomic study of the Penicillium genus elucidates a diverse pangenome and 15 lateral gene transfer events.</title>
        <authorList>
            <person name="Petersen C."/>
            <person name="Sorensen T."/>
            <person name="Nielsen M.R."/>
            <person name="Sondergaard T.E."/>
            <person name="Sorensen J.L."/>
            <person name="Fitzpatrick D.A."/>
            <person name="Frisvad J.C."/>
            <person name="Nielsen K.L."/>
        </authorList>
    </citation>
    <scope>NUCLEOTIDE SEQUENCE</scope>
    <source>
        <strain evidence="2">IBT 22155</strain>
    </source>
</reference>